<dbReference type="AlphaFoldDB" id="A0A068REU2"/>
<organism evidence="1 2">
    <name type="scientific">Lichtheimia corymbifera JMRC:FSU:9682</name>
    <dbReference type="NCBI Taxonomy" id="1263082"/>
    <lineage>
        <taxon>Eukaryota</taxon>
        <taxon>Fungi</taxon>
        <taxon>Fungi incertae sedis</taxon>
        <taxon>Mucoromycota</taxon>
        <taxon>Mucoromycotina</taxon>
        <taxon>Mucoromycetes</taxon>
        <taxon>Mucorales</taxon>
        <taxon>Lichtheimiaceae</taxon>
        <taxon>Lichtheimia</taxon>
    </lineage>
</organism>
<accession>A0A068REU2</accession>
<dbReference type="EMBL" id="CBTN010000001">
    <property type="protein sequence ID" value="CDH48235.1"/>
    <property type="molecule type" value="Genomic_DNA"/>
</dbReference>
<evidence type="ECO:0000313" key="1">
    <source>
        <dbReference type="EMBL" id="CDH48235.1"/>
    </source>
</evidence>
<comment type="caution">
    <text evidence="1">The sequence shown here is derived from an EMBL/GenBank/DDBJ whole genome shotgun (WGS) entry which is preliminary data.</text>
</comment>
<protein>
    <submittedName>
        <fullName evidence="1">Uncharacterized protein</fullName>
    </submittedName>
</protein>
<keyword evidence="2" id="KW-1185">Reference proteome</keyword>
<evidence type="ECO:0000313" key="2">
    <source>
        <dbReference type="Proteomes" id="UP000027586"/>
    </source>
</evidence>
<dbReference type="VEuPathDB" id="FungiDB:LCOR_00034.1"/>
<reference evidence="1" key="1">
    <citation type="submission" date="2013-08" db="EMBL/GenBank/DDBJ databases">
        <title>Gene expansion shapes genome architecture in the human pathogen Lichtheimia corymbifera: an evolutionary genomics analysis in the ancient terrestrial Mucorales (Mucoromycotina).</title>
        <authorList>
            <person name="Schwartze V.U."/>
            <person name="Winter S."/>
            <person name="Shelest E."/>
            <person name="Marcet-Houben M."/>
            <person name="Horn F."/>
            <person name="Wehner S."/>
            <person name="Hoffmann K."/>
            <person name="Riege K."/>
            <person name="Sammeth M."/>
            <person name="Nowrousian M."/>
            <person name="Valiante V."/>
            <person name="Linde J."/>
            <person name="Jacobsen I.D."/>
            <person name="Marz M."/>
            <person name="Brakhage A.A."/>
            <person name="Gabaldon T."/>
            <person name="Bocker S."/>
            <person name="Voigt K."/>
        </authorList>
    </citation>
    <scope>NUCLEOTIDE SEQUENCE [LARGE SCALE GENOMIC DNA]</scope>
    <source>
        <strain evidence="1">FSU 9682</strain>
    </source>
</reference>
<name>A0A068REU2_9FUNG</name>
<sequence>MVMEDGWMQPSAVTRKGSCNIALVTCRMVSMNDGSSRVGTAEDDDGWDGIVKGAVQPWVILEDSSQGTQQLFSNHG</sequence>
<proteinExistence type="predicted"/>
<dbReference type="Proteomes" id="UP000027586">
    <property type="component" value="Unassembled WGS sequence"/>
</dbReference>
<gene>
    <name evidence="1" type="ORF">LCOR_00034.1</name>
</gene>